<keyword evidence="3" id="KW-1185">Reference proteome</keyword>
<dbReference type="InterPro" id="IPR022190">
    <property type="entry name" value="DUF3716"/>
</dbReference>
<evidence type="ECO:0000256" key="1">
    <source>
        <dbReference type="SAM" id="MobiDB-lite"/>
    </source>
</evidence>
<name>A0A439CN75_9PEZI</name>
<gene>
    <name evidence="2" type="ORF">EKO27_g11519</name>
</gene>
<feature type="region of interest" description="Disordered" evidence="1">
    <location>
        <begin position="181"/>
        <end position="214"/>
    </location>
</feature>
<dbReference type="Proteomes" id="UP000286045">
    <property type="component" value="Unassembled WGS sequence"/>
</dbReference>
<protein>
    <submittedName>
        <fullName evidence="2">Uncharacterized protein</fullName>
    </submittedName>
</protein>
<organism evidence="2 3">
    <name type="scientific">Xylaria grammica</name>
    <dbReference type="NCBI Taxonomy" id="363999"/>
    <lineage>
        <taxon>Eukaryota</taxon>
        <taxon>Fungi</taxon>
        <taxon>Dikarya</taxon>
        <taxon>Ascomycota</taxon>
        <taxon>Pezizomycotina</taxon>
        <taxon>Sordariomycetes</taxon>
        <taxon>Xylariomycetidae</taxon>
        <taxon>Xylariales</taxon>
        <taxon>Xylariaceae</taxon>
        <taxon>Xylaria</taxon>
    </lineage>
</organism>
<sequence>MAFDLRSVRALILEPKEGFRVTLQCPVSTKSSDAEHLVGLCKDVLRALVLEIIPGFHVTTPLETLGREGPYISIHVIEDEIMLHGDQPGTAQKREIRGPDMARVCLRLHDEEEAAVTAVVCHAWGEEMRFACKACKSGPFGQCITLPDRFHNACSNCILMGHERSCEWWTSDDLDTDKDYCPPKRKRQGGRTEGHTAAKRHKDSTPEDAAFSTPGGEVLSEFIDLTKD</sequence>
<dbReference type="Pfam" id="PF12511">
    <property type="entry name" value="DUF3716"/>
    <property type="match status" value="1"/>
</dbReference>
<reference evidence="2 3" key="1">
    <citation type="submission" date="2018-12" db="EMBL/GenBank/DDBJ databases">
        <title>Draft genome sequence of Xylaria grammica IHI A82.</title>
        <authorList>
            <person name="Buettner E."/>
            <person name="Kellner H."/>
        </authorList>
    </citation>
    <scope>NUCLEOTIDE SEQUENCE [LARGE SCALE GENOMIC DNA]</scope>
    <source>
        <strain evidence="2 3">IHI A82</strain>
    </source>
</reference>
<dbReference type="EMBL" id="RYZI01000748">
    <property type="protein sequence ID" value="RWA03586.1"/>
    <property type="molecule type" value="Genomic_DNA"/>
</dbReference>
<accession>A0A439CN75</accession>
<evidence type="ECO:0000313" key="3">
    <source>
        <dbReference type="Proteomes" id="UP000286045"/>
    </source>
</evidence>
<proteinExistence type="predicted"/>
<comment type="caution">
    <text evidence="2">The sequence shown here is derived from an EMBL/GenBank/DDBJ whole genome shotgun (WGS) entry which is preliminary data.</text>
</comment>
<evidence type="ECO:0000313" key="2">
    <source>
        <dbReference type="EMBL" id="RWA03586.1"/>
    </source>
</evidence>
<dbReference type="AlphaFoldDB" id="A0A439CN75"/>